<dbReference type="EMBL" id="JACEFO010002208">
    <property type="protein sequence ID" value="KAF8673298.1"/>
    <property type="molecule type" value="Genomic_DNA"/>
</dbReference>
<reference evidence="4" key="1">
    <citation type="submission" date="2020-07" db="EMBL/GenBank/DDBJ databases">
        <title>Genome sequence and genetic diversity analysis of an under-domesticated orphan crop, white fonio (Digitaria exilis).</title>
        <authorList>
            <person name="Bennetzen J.L."/>
            <person name="Chen S."/>
            <person name="Ma X."/>
            <person name="Wang X."/>
            <person name="Yssel A.E.J."/>
            <person name="Chaluvadi S.R."/>
            <person name="Johnson M."/>
            <person name="Gangashetty P."/>
            <person name="Hamidou F."/>
            <person name="Sanogo M.D."/>
            <person name="Zwaenepoel A."/>
            <person name="Wallace J."/>
            <person name="Van De Peer Y."/>
            <person name="Van Deynze A."/>
        </authorList>
    </citation>
    <scope>NUCLEOTIDE SEQUENCE</scope>
    <source>
        <tissue evidence="4">Leaves</tissue>
    </source>
</reference>
<keyword evidence="1" id="KW-0547">Nucleotide-binding</keyword>
<dbReference type="InterPro" id="IPR000719">
    <property type="entry name" value="Prot_kinase_dom"/>
</dbReference>
<dbReference type="PANTHER" id="PTHR45707:SF46">
    <property type="entry name" value="PROTEIN KINASE DOMAIN-CONTAINING PROTEIN"/>
    <property type="match status" value="1"/>
</dbReference>
<comment type="caution">
    <text evidence="4">The sequence shown here is derived from an EMBL/GenBank/DDBJ whole genome shotgun (WGS) entry which is preliminary data.</text>
</comment>
<keyword evidence="5" id="KW-1185">Reference proteome</keyword>
<dbReference type="FunFam" id="1.10.510.10:FF:000870">
    <property type="entry name" value="OSJNBa0016N04.16-like protein"/>
    <property type="match status" value="1"/>
</dbReference>
<keyword evidence="2" id="KW-0472">Membrane</keyword>
<gene>
    <name evidence="4" type="ORF">HU200_048854</name>
</gene>
<evidence type="ECO:0000256" key="1">
    <source>
        <dbReference type="PROSITE-ProRule" id="PRU10141"/>
    </source>
</evidence>
<evidence type="ECO:0000259" key="3">
    <source>
        <dbReference type="PROSITE" id="PS50011"/>
    </source>
</evidence>
<dbReference type="GO" id="GO:0005524">
    <property type="term" value="F:ATP binding"/>
    <property type="evidence" value="ECO:0007669"/>
    <property type="project" value="UniProtKB-UniRule"/>
</dbReference>
<dbReference type="OrthoDB" id="659885at2759"/>
<dbReference type="PANTHER" id="PTHR45707">
    <property type="entry name" value="C2 CALCIUM/LIPID-BINDING PLANT PHOSPHORIBOSYLTRANSFERASE FAMILY PROTEIN"/>
    <property type="match status" value="1"/>
</dbReference>
<evidence type="ECO:0000313" key="5">
    <source>
        <dbReference type="Proteomes" id="UP000636709"/>
    </source>
</evidence>
<dbReference type="SMART" id="SM00220">
    <property type="entry name" value="S_TKc"/>
    <property type="match status" value="1"/>
</dbReference>
<evidence type="ECO:0000313" key="4">
    <source>
        <dbReference type="EMBL" id="KAF8673298.1"/>
    </source>
</evidence>
<feature type="binding site" evidence="1">
    <location>
        <position position="35"/>
    </location>
    <ligand>
        <name>ATP</name>
        <dbReference type="ChEBI" id="CHEBI:30616"/>
    </ligand>
</feature>
<accession>A0A835ECL6</accession>
<dbReference type="InterPro" id="IPR011009">
    <property type="entry name" value="Kinase-like_dom_sf"/>
</dbReference>
<dbReference type="Gene3D" id="1.10.510.10">
    <property type="entry name" value="Transferase(Phosphotransferase) domain 1"/>
    <property type="match status" value="1"/>
</dbReference>
<keyword evidence="1" id="KW-0067">ATP-binding</keyword>
<dbReference type="Pfam" id="PF00069">
    <property type="entry name" value="Pkinase"/>
    <property type="match status" value="1"/>
</dbReference>
<proteinExistence type="predicted"/>
<keyword evidence="2" id="KW-1133">Transmembrane helix</keyword>
<dbReference type="PROSITE" id="PS50011">
    <property type="entry name" value="PROTEIN_KINASE_DOM"/>
    <property type="match status" value="1"/>
</dbReference>
<sequence length="350" mass="40519">MLKEITNDFSQKIGHGGYGEVYKGVYNGKDVAVKKLYDLRGLDDNFFKNELNSLMRVHHQNIVQLLGYCYEIRHEYVHENGEHYFVRMDHRVLCFEYLHGGSLDKHLYEESAGYDWCTRYKIIKGICVGLNYLHAGLKNPNFHLDLKPANILLDKNMVPKIADFGLSRLFSSTHSHVTGDKFKGTLAYVPPEYIHSRHITDKYDIFSLGIIIIQIITGAEGHSKYVEMSSPEQFIEHVHNNWRNRLEASSMHVEEYCQQVQRCIKIASNCLAFDRKKRPTIGHIINELLETETVICEPFPEEFSSVSTVEEKVSGEEEVQINLPIHFLQIICFFKIILTVLYILMRSGFP</sequence>
<dbReference type="PIRSF" id="PIRSF000654">
    <property type="entry name" value="Integrin-linked_kinase"/>
    <property type="match status" value="1"/>
</dbReference>
<feature type="domain" description="Protein kinase" evidence="3">
    <location>
        <begin position="7"/>
        <end position="300"/>
    </location>
</feature>
<dbReference type="PROSITE" id="PS00107">
    <property type="entry name" value="PROTEIN_KINASE_ATP"/>
    <property type="match status" value="1"/>
</dbReference>
<dbReference type="Proteomes" id="UP000636709">
    <property type="component" value="Unassembled WGS sequence"/>
</dbReference>
<dbReference type="Gene3D" id="3.30.200.20">
    <property type="entry name" value="Phosphorylase Kinase, domain 1"/>
    <property type="match status" value="1"/>
</dbReference>
<dbReference type="GO" id="GO:0004672">
    <property type="term" value="F:protein kinase activity"/>
    <property type="evidence" value="ECO:0007669"/>
    <property type="project" value="InterPro"/>
</dbReference>
<keyword evidence="2" id="KW-0812">Transmembrane</keyword>
<name>A0A835ECL6_9POAL</name>
<evidence type="ECO:0000256" key="2">
    <source>
        <dbReference type="SAM" id="Phobius"/>
    </source>
</evidence>
<dbReference type="SUPFAM" id="SSF56112">
    <property type="entry name" value="Protein kinase-like (PK-like)"/>
    <property type="match status" value="1"/>
</dbReference>
<feature type="transmembrane region" description="Helical" evidence="2">
    <location>
        <begin position="327"/>
        <end position="345"/>
    </location>
</feature>
<dbReference type="AlphaFoldDB" id="A0A835ECL6"/>
<dbReference type="InterPro" id="IPR017441">
    <property type="entry name" value="Protein_kinase_ATP_BS"/>
</dbReference>
<protein>
    <recommendedName>
        <fullName evidence="3">Protein kinase domain-containing protein</fullName>
    </recommendedName>
</protein>
<organism evidence="4 5">
    <name type="scientific">Digitaria exilis</name>
    <dbReference type="NCBI Taxonomy" id="1010633"/>
    <lineage>
        <taxon>Eukaryota</taxon>
        <taxon>Viridiplantae</taxon>
        <taxon>Streptophyta</taxon>
        <taxon>Embryophyta</taxon>
        <taxon>Tracheophyta</taxon>
        <taxon>Spermatophyta</taxon>
        <taxon>Magnoliopsida</taxon>
        <taxon>Liliopsida</taxon>
        <taxon>Poales</taxon>
        <taxon>Poaceae</taxon>
        <taxon>PACMAD clade</taxon>
        <taxon>Panicoideae</taxon>
        <taxon>Panicodae</taxon>
        <taxon>Paniceae</taxon>
        <taxon>Anthephorinae</taxon>
        <taxon>Digitaria</taxon>
    </lineage>
</organism>